<dbReference type="CDD" id="cd13785">
    <property type="entry name" value="CARD_BinCARD_like"/>
    <property type="match status" value="1"/>
</dbReference>
<dbReference type="Gene3D" id="1.10.533.10">
    <property type="entry name" value="Death Domain, Fas"/>
    <property type="match status" value="1"/>
</dbReference>
<keyword evidence="7 13" id="KW-0472">Membrane</keyword>
<dbReference type="Proteomes" id="UP000189705">
    <property type="component" value="Unplaced"/>
</dbReference>
<gene>
    <name evidence="16" type="primary">CARD19</name>
</gene>
<accession>A0A3Q0FZV4</accession>
<evidence type="ECO:0000256" key="2">
    <source>
        <dbReference type="ARBA" id="ARBA00004389"/>
    </source>
</evidence>
<protein>
    <recommendedName>
        <fullName evidence="10">Caspase recruitment domain-containing protein 19</fullName>
    </recommendedName>
    <alternativeName>
        <fullName evidence="11">Bcl10-interacting CARD protein</fullName>
    </alternativeName>
</protein>
<dbReference type="AlphaFoldDB" id="A0A3Q0FZV4"/>
<dbReference type="InterPro" id="IPR043574">
    <property type="entry name" value="CARD19"/>
</dbReference>
<dbReference type="InterPro" id="IPR011029">
    <property type="entry name" value="DEATH-like_dom_sf"/>
</dbReference>
<evidence type="ECO:0000256" key="4">
    <source>
        <dbReference type="ARBA" id="ARBA00022824"/>
    </source>
</evidence>
<evidence type="ECO:0000256" key="5">
    <source>
        <dbReference type="ARBA" id="ARBA00022989"/>
    </source>
</evidence>
<organism evidence="15 16">
    <name type="scientific">Alligator sinensis</name>
    <name type="common">Chinese alligator</name>
    <dbReference type="NCBI Taxonomy" id="38654"/>
    <lineage>
        <taxon>Eukaryota</taxon>
        <taxon>Metazoa</taxon>
        <taxon>Chordata</taxon>
        <taxon>Craniata</taxon>
        <taxon>Vertebrata</taxon>
        <taxon>Euteleostomi</taxon>
        <taxon>Archelosauria</taxon>
        <taxon>Archosauria</taxon>
        <taxon>Crocodylia</taxon>
        <taxon>Alligatoridae</taxon>
        <taxon>Alligatorinae</taxon>
        <taxon>Alligator</taxon>
    </lineage>
</organism>
<keyword evidence="6" id="KW-0496">Mitochondrion</keyword>
<sequence length="213" mass="24353">MLEASGESGSAAATLFRQDKQGKKTIKSYESEDQSYCDRLRQDMYFLTSNGRLSEHLVDKIILQLNRVYPQILTNKEAEKFRNPKTLLHTRLSDLIKHLQNKGDRHCQEFYRALQINAEQVYNDLPSRRIIKTTDSTGIDTDKEQYILNDRGPMFFLACFSVAAGFALFMNCCNSGTKVVGGARKILGFSPIIIGRHVRNICMLYLEDTSRNK</sequence>
<keyword evidence="8" id="KW-1015">Disulfide bond</keyword>
<dbReference type="GO" id="GO:0042981">
    <property type="term" value="P:regulation of apoptotic process"/>
    <property type="evidence" value="ECO:0007669"/>
    <property type="project" value="InterPro"/>
</dbReference>
<dbReference type="GO" id="GO:0005789">
    <property type="term" value="C:endoplasmic reticulum membrane"/>
    <property type="evidence" value="ECO:0007669"/>
    <property type="project" value="UniProtKB-SubCell"/>
</dbReference>
<dbReference type="PANTHER" id="PTHR34765:SF1">
    <property type="entry name" value="CASPASE RECRUITMENT DOMAIN-CONTAINING PROTEIN 19"/>
    <property type="match status" value="1"/>
</dbReference>
<keyword evidence="4" id="KW-0256">Endoplasmic reticulum</keyword>
<dbReference type="GeneID" id="102371880"/>
<evidence type="ECO:0000256" key="12">
    <source>
        <dbReference type="SAM" id="MobiDB-lite"/>
    </source>
</evidence>
<dbReference type="PANTHER" id="PTHR34765">
    <property type="entry name" value="CASPASE RECRUITMENT DOMAIN-CONTAINING PROTEIN 19"/>
    <property type="match status" value="1"/>
</dbReference>
<comment type="subunit">
    <text evidence="9">Associates with BCL10 by CARD-CARD interaction.</text>
</comment>
<dbReference type="CTD" id="84270"/>
<evidence type="ECO:0000256" key="9">
    <source>
        <dbReference type="ARBA" id="ARBA00064785"/>
    </source>
</evidence>
<evidence type="ECO:0000256" key="3">
    <source>
        <dbReference type="ARBA" id="ARBA00022692"/>
    </source>
</evidence>
<dbReference type="InterPro" id="IPR042146">
    <property type="entry name" value="CARD_BinCARD"/>
</dbReference>
<evidence type="ECO:0000256" key="1">
    <source>
        <dbReference type="ARBA" id="ARBA00004304"/>
    </source>
</evidence>
<feature type="compositionally biased region" description="Low complexity" evidence="12">
    <location>
        <begin position="1"/>
        <end position="13"/>
    </location>
</feature>
<evidence type="ECO:0000256" key="7">
    <source>
        <dbReference type="ARBA" id="ARBA00023136"/>
    </source>
</evidence>
<dbReference type="RefSeq" id="XP_025052899.1">
    <property type="nucleotide sequence ID" value="XM_025197114.1"/>
</dbReference>
<evidence type="ECO:0000259" key="14">
    <source>
        <dbReference type="Pfam" id="PF00619"/>
    </source>
</evidence>
<feature type="compositionally biased region" description="Basic and acidic residues" evidence="12">
    <location>
        <begin position="17"/>
        <end position="28"/>
    </location>
</feature>
<name>A0A3Q0FZV4_ALLSI</name>
<feature type="domain" description="CARD" evidence="14">
    <location>
        <begin position="71"/>
        <end position="126"/>
    </location>
</feature>
<dbReference type="SUPFAM" id="SSF47986">
    <property type="entry name" value="DEATH domain"/>
    <property type="match status" value="1"/>
</dbReference>
<keyword evidence="5 13" id="KW-1133">Transmembrane helix</keyword>
<reference evidence="16" key="1">
    <citation type="submission" date="2025-08" db="UniProtKB">
        <authorList>
            <consortium name="RefSeq"/>
        </authorList>
    </citation>
    <scope>IDENTIFICATION</scope>
</reference>
<evidence type="ECO:0000313" key="16">
    <source>
        <dbReference type="RefSeq" id="XP_025052899.1"/>
    </source>
</evidence>
<evidence type="ECO:0000256" key="13">
    <source>
        <dbReference type="SAM" id="Phobius"/>
    </source>
</evidence>
<evidence type="ECO:0000313" key="15">
    <source>
        <dbReference type="Proteomes" id="UP000189705"/>
    </source>
</evidence>
<evidence type="ECO:0000256" key="10">
    <source>
        <dbReference type="ARBA" id="ARBA00067938"/>
    </source>
</evidence>
<dbReference type="Pfam" id="PF00619">
    <property type="entry name" value="CARD"/>
    <property type="match status" value="1"/>
</dbReference>
<dbReference type="InParanoid" id="A0A3Q0FZV4"/>
<evidence type="ECO:0000256" key="6">
    <source>
        <dbReference type="ARBA" id="ARBA00023128"/>
    </source>
</evidence>
<dbReference type="GO" id="GO:0031966">
    <property type="term" value="C:mitochondrial membrane"/>
    <property type="evidence" value="ECO:0007669"/>
    <property type="project" value="UniProtKB-SubCell"/>
</dbReference>
<keyword evidence="15" id="KW-1185">Reference proteome</keyword>
<evidence type="ECO:0000256" key="8">
    <source>
        <dbReference type="ARBA" id="ARBA00023157"/>
    </source>
</evidence>
<dbReference type="InterPro" id="IPR001315">
    <property type="entry name" value="CARD"/>
</dbReference>
<feature type="region of interest" description="Disordered" evidence="12">
    <location>
        <begin position="1"/>
        <end position="28"/>
    </location>
</feature>
<dbReference type="STRING" id="38654.A0A3Q0FZV4"/>
<proteinExistence type="predicted"/>
<dbReference type="FunFam" id="1.10.533.10:FF:000015">
    <property type="entry name" value="Caspase recruitment domain-containing protein 19"/>
    <property type="match status" value="1"/>
</dbReference>
<keyword evidence="3 13" id="KW-0812">Transmembrane</keyword>
<feature type="transmembrane region" description="Helical" evidence="13">
    <location>
        <begin position="153"/>
        <end position="170"/>
    </location>
</feature>
<evidence type="ECO:0000256" key="11">
    <source>
        <dbReference type="ARBA" id="ARBA00083642"/>
    </source>
</evidence>
<comment type="subcellular location">
    <subcellularLocation>
        <location evidence="2">Endoplasmic reticulum membrane</location>
        <topology evidence="2">Single-pass membrane protein</topology>
    </subcellularLocation>
    <subcellularLocation>
        <location evidence="1">Mitochondrion membrane</location>
        <topology evidence="1">Single-pass membrane protein</topology>
    </subcellularLocation>
</comment>